<organism evidence="2 3">
    <name type="scientific">Rhodotorula diobovata</name>
    <dbReference type="NCBI Taxonomy" id="5288"/>
    <lineage>
        <taxon>Eukaryota</taxon>
        <taxon>Fungi</taxon>
        <taxon>Dikarya</taxon>
        <taxon>Basidiomycota</taxon>
        <taxon>Pucciniomycotina</taxon>
        <taxon>Microbotryomycetes</taxon>
        <taxon>Sporidiobolales</taxon>
        <taxon>Sporidiobolaceae</taxon>
        <taxon>Rhodotorula</taxon>
    </lineage>
</organism>
<protein>
    <submittedName>
        <fullName evidence="2">Uncharacterized protein</fullName>
    </submittedName>
</protein>
<dbReference type="EMBL" id="SOZI01000087">
    <property type="protein sequence ID" value="TNY19718.1"/>
    <property type="molecule type" value="Genomic_DNA"/>
</dbReference>
<accession>A0A5C5FS75</accession>
<comment type="caution">
    <text evidence="2">The sequence shown here is derived from an EMBL/GenBank/DDBJ whole genome shotgun (WGS) entry which is preliminary data.</text>
</comment>
<sequence length="238" mass="25374">MYGTELTLLCYNESGPSPTSDEPLVVRARELVVRTRARRPIDLARPVRSKRLRAVGDGPVLVAHVDELVVLDVRLKEALALEARALGEFLLVRDRLALQAAAVALADVAVCAHRLNSRVAAESVPQRLGAVVRRRRSSRRVEVVAASLGLAIRVGDVADDALEGVEDTVTAGHGCGLVWSWKSGGGGGCERVCFVGRLQNEKLCEKCEGRGHKRATRVDAAGSSSGGRRLSIGDGGEL</sequence>
<dbReference type="Proteomes" id="UP000311382">
    <property type="component" value="Unassembled WGS sequence"/>
</dbReference>
<evidence type="ECO:0000313" key="3">
    <source>
        <dbReference type="Proteomes" id="UP000311382"/>
    </source>
</evidence>
<dbReference type="AlphaFoldDB" id="A0A5C5FS75"/>
<name>A0A5C5FS75_9BASI</name>
<keyword evidence="3" id="KW-1185">Reference proteome</keyword>
<gene>
    <name evidence="2" type="ORF">DMC30DRAFT_399700</name>
</gene>
<evidence type="ECO:0000313" key="2">
    <source>
        <dbReference type="EMBL" id="TNY19718.1"/>
    </source>
</evidence>
<reference evidence="2 3" key="1">
    <citation type="submission" date="2019-03" db="EMBL/GenBank/DDBJ databases">
        <title>Rhodosporidium diobovatum UCD-FST 08-225 genome sequencing, assembly, and annotation.</title>
        <authorList>
            <person name="Fakankun I.U."/>
            <person name="Fristensky B."/>
            <person name="Levin D.B."/>
        </authorList>
    </citation>
    <scope>NUCLEOTIDE SEQUENCE [LARGE SCALE GENOMIC DNA]</scope>
    <source>
        <strain evidence="2 3">UCD-FST 08-225</strain>
    </source>
</reference>
<evidence type="ECO:0000256" key="1">
    <source>
        <dbReference type="SAM" id="MobiDB-lite"/>
    </source>
</evidence>
<proteinExistence type="predicted"/>
<feature type="region of interest" description="Disordered" evidence="1">
    <location>
        <begin position="218"/>
        <end position="238"/>
    </location>
</feature>
<feature type="compositionally biased region" description="Low complexity" evidence="1">
    <location>
        <begin position="222"/>
        <end position="232"/>
    </location>
</feature>